<evidence type="ECO:0000313" key="2">
    <source>
        <dbReference type="Proteomes" id="UP000326924"/>
    </source>
</evidence>
<name>A0A5J5ET71_9PEZI</name>
<sequence length="152" mass="17226">MIPVRRGYTLMLPSTCMTMALSLKIECRFQCPEYTWPAFKNMHFLVLNAGHKYRLAGWARYRSIYAFPATVRIFFSHSESGKSATRFQAPTLSSSTLYPAREVMQCCFRPEGNVSDDLLVQSFSYSPVFSIASHGWKTASGRAGFERTSARP</sequence>
<keyword evidence="2" id="KW-1185">Reference proteome</keyword>
<accession>A0A5J5ET71</accession>
<dbReference type="Proteomes" id="UP000326924">
    <property type="component" value="Unassembled WGS sequence"/>
</dbReference>
<gene>
    <name evidence="1" type="ORF">FN846DRAFT_71640</name>
</gene>
<dbReference type="AlphaFoldDB" id="A0A5J5ET71"/>
<reference evidence="1 2" key="1">
    <citation type="submission" date="2019-09" db="EMBL/GenBank/DDBJ databases">
        <title>Draft genome of the ectomycorrhizal ascomycete Sphaerosporella brunnea.</title>
        <authorList>
            <consortium name="DOE Joint Genome Institute"/>
            <person name="Benucci G.M."/>
            <person name="Marozzi G."/>
            <person name="Antonielli L."/>
            <person name="Sanchez S."/>
            <person name="Marco P."/>
            <person name="Wang X."/>
            <person name="Falini L.B."/>
            <person name="Barry K."/>
            <person name="Haridas S."/>
            <person name="Lipzen A."/>
            <person name="Labutti K."/>
            <person name="Grigoriev I.V."/>
            <person name="Murat C."/>
            <person name="Martin F."/>
            <person name="Albertini E."/>
            <person name="Donnini D."/>
            <person name="Bonito G."/>
        </authorList>
    </citation>
    <scope>NUCLEOTIDE SEQUENCE [LARGE SCALE GENOMIC DNA]</scope>
    <source>
        <strain evidence="1 2">Sb_GMNB300</strain>
    </source>
</reference>
<organism evidence="1 2">
    <name type="scientific">Sphaerosporella brunnea</name>
    <dbReference type="NCBI Taxonomy" id="1250544"/>
    <lineage>
        <taxon>Eukaryota</taxon>
        <taxon>Fungi</taxon>
        <taxon>Dikarya</taxon>
        <taxon>Ascomycota</taxon>
        <taxon>Pezizomycotina</taxon>
        <taxon>Pezizomycetes</taxon>
        <taxon>Pezizales</taxon>
        <taxon>Pyronemataceae</taxon>
        <taxon>Sphaerosporella</taxon>
    </lineage>
</organism>
<protein>
    <submittedName>
        <fullName evidence="1">Uncharacterized protein</fullName>
    </submittedName>
</protein>
<comment type="caution">
    <text evidence="1">The sequence shown here is derived from an EMBL/GenBank/DDBJ whole genome shotgun (WGS) entry which is preliminary data.</text>
</comment>
<dbReference type="EMBL" id="VXIS01000123">
    <property type="protein sequence ID" value="KAA8903051.1"/>
    <property type="molecule type" value="Genomic_DNA"/>
</dbReference>
<proteinExistence type="predicted"/>
<evidence type="ECO:0000313" key="1">
    <source>
        <dbReference type="EMBL" id="KAA8903051.1"/>
    </source>
</evidence>
<dbReference type="InParanoid" id="A0A5J5ET71"/>